<dbReference type="InterPro" id="IPR051625">
    <property type="entry name" value="Signaling_Regulatory_Domain"/>
</dbReference>
<feature type="repeat" description="RCC1" evidence="2">
    <location>
        <begin position="164"/>
        <end position="214"/>
    </location>
</feature>
<keyword evidence="1" id="KW-0677">Repeat</keyword>
<feature type="compositionally biased region" description="Basic and acidic residues" evidence="3">
    <location>
        <begin position="375"/>
        <end position="385"/>
    </location>
</feature>
<accession>A0A9R1SZS8</accession>
<dbReference type="Gene3D" id="2.130.10.30">
    <property type="entry name" value="Regulator of chromosome condensation 1/beta-lactamase-inhibitor protein II"/>
    <property type="match status" value="1"/>
</dbReference>
<feature type="repeat" description="RCC1" evidence="2">
    <location>
        <begin position="321"/>
        <end position="373"/>
    </location>
</feature>
<dbReference type="OrthoDB" id="10253607at2759"/>
<feature type="compositionally biased region" description="Basic and acidic residues" evidence="3">
    <location>
        <begin position="446"/>
        <end position="474"/>
    </location>
</feature>
<dbReference type="InterPro" id="IPR058923">
    <property type="entry name" value="RCC1-like_dom"/>
</dbReference>
<feature type="region of interest" description="Disordered" evidence="3">
    <location>
        <begin position="713"/>
        <end position="733"/>
    </location>
</feature>
<organism evidence="5 6">
    <name type="scientific">Fopius arisanus</name>
    <dbReference type="NCBI Taxonomy" id="64838"/>
    <lineage>
        <taxon>Eukaryota</taxon>
        <taxon>Metazoa</taxon>
        <taxon>Ecdysozoa</taxon>
        <taxon>Arthropoda</taxon>
        <taxon>Hexapoda</taxon>
        <taxon>Insecta</taxon>
        <taxon>Pterygota</taxon>
        <taxon>Neoptera</taxon>
        <taxon>Endopterygota</taxon>
        <taxon>Hymenoptera</taxon>
        <taxon>Apocrita</taxon>
        <taxon>Ichneumonoidea</taxon>
        <taxon>Braconidae</taxon>
        <taxon>Opiinae</taxon>
        <taxon>Fopius</taxon>
    </lineage>
</organism>
<sequence length="733" mass="78384">MGLPDIDNIPDTGAVFTLGRSRFADNVASHFFIRKDPVISIACGDEHSAVVCQSGRLFVFGSNDWGQLGLGHKNHVSKPSCVKSLKPEKVSHVACGRAHTLICTDGQKIFACGSDQESQLGRGQQTVGDSSSSPIMIYDCGLAGPRVVQIAAGSQHSLVLTSDGGVLAWGSNLEGQLGLHGVSGLINTPTRLHIPEPVKQISAGYYHSAFLTESGAVYVCGEAESGKLGIVLDFRTQLAPKQMSLSVKAAHVACGGHHTLVFGDDGKIYCTGSNASGQLGMGTSVTEIQTPKPLEAGALEDEKIVKVVCGESHIAVLTGSGKIFTCGDGRHGKLGLEENENNVHELTYAIKYQELFVTNVACGGCHTILVGRRRETENGDDESKQMKINALPPLKVPTSRIQNESPIAKPDGPNIGSNEENDNETESTPEKNEHDNVGVADPPENDVDKPESPKKSVDYGESEEIKVKEDEMSNEKNQTTVEPEFSEERNSPEDSSKGMEKPEGVKRPKSSVSRVSRVEDKTIEGDGDEAKDDGEKISEESQNGAEMKKEEPESPPLPVPPPKPPRQKTGSAGSGSSGDMSRKSSGKVSSLGGAELEEEEKKENNAERNSREENETASRKKSASSENSQSGKSKAESNETVPMEETIQSTIEKIGNEVADKVDMVEAKALETVVAIEEKIGIATDDADVVQSPVSRGGKISKLFHLRRQEVENGNKLSSPQHTKAKSKTCSIL</sequence>
<feature type="domain" description="RCC1-like" evidence="4">
    <location>
        <begin position="27"/>
        <end position="295"/>
    </location>
</feature>
<dbReference type="KEGG" id="fas:105264825"/>
<dbReference type="InterPro" id="IPR000408">
    <property type="entry name" value="Reg_chr_condens"/>
</dbReference>
<keyword evidence="5" id="KW-1185">Reference proteome</keyword>
<feature type="repeat" description="RCC1" evidence="2">
    <location>
        <begin position="266"/>
        <end position="320"/>
    </location>
</feature>
<feature type="region of interest" description="Disordered" evidence="3">
    <location>
        <begin position="375"/>
        <end position="649"/>
    </location>
</feature>
<feature type="compositionally biased region" description="Polar residues" evidence="3">
    <location>
        <begin position="715"/>
        <end position="733"/>
    </location>
</feature>
<evidence type="ECO:0000256" key="1">
    <source>
        <dbReference type="ARBA" id="ARBA00022737"/>
    </source>
</evidence>
<reference evidence="6" key="1">
    <citation type="submission" date="2025-08" db="UniProtKB">
        <authorList>
            <consortium name="RefSeq"/>
        </authorList>
    </citation>
    <scope>IDENTIFICATION</scope>
    <source>
        <strain evidence="6">USDA-PBARC FA_bdor</strain>
        <tissue evidence="6">Whole organism</tissue>
    </source>
</reference>
<dbReference type="PROSITE" id="PS00626">
    <property type="entry name" value="RCC1_2"/>
    <property type="match status" value="3"/>
</dbReference>
<proteinExistence type="predicted"/>
<evidence type="ECO:0000256" key="2">
    <source>
        <dbReference type="PROSITE-ProRule" id="PRU00235"/>
    </source>
</evidence>
<dbReference type="Pfam" id="PF13540">
    <property type="entry name" value="RCC1_2"/>
    <property type="match status" value="1"/>
</dbReference>
<dbReference type="RefSeq" id="XP_011300272.1">
    <property type="nucleotide sequence ID" value="XM_011301970.1"/>
</dbReference>
<dbReference type="Pfam" id="PF25390">
    <property type="entry name" value="WD40_RLD"/>
    <property type="match status" value="1"/>
</dbReference>
<gene>
    <name evidence="6" type="primary">LOC105264825</name>
</gene>
<feature type="repeat" description="RCC1" evidence="2">
    <location>
        <begin position="107"/>
        <end position="163"/>
    </location>
</feature>
<feature type="repeat" description="RCC1" evidence="2">
    <location>
        <begin position="215"/>
        <end position="265"/>
    </location>
</feature>
<dbReference type="InterPro" id="IPR009091">
    <property type="entry name" value="RCC1/BLIP-II"/>
</dbReference>
<dbReference type="PRINTS" id="PR00633">
    <property type="entry name" value="RCCNDNSATION"/>
</dbReference>
<feature type="compositionally biased region" description="Basic and acidic residues" evidence="3">
    <location>
        <begin position="599"/>
        <end position="618"/>
    </location>
</feature>
<dbReference type="SUPFAM" id="SSF50985">
    <property type="entry name" value="RCC1/BLIP-II"/>
    <property type="match status" value="1"/>
</dbReference>
<dbReference type="PANTHER" id="PTHR22872">
    <property type="entry name" value="BTK-BINDING PROTEIN-RELATED"/>
    <property type="match status" value="1"/>
</dbReference>
<feature type="compositionally biased region" description="Basic and acidic residues" evidence="3">
    <location>
        <begin position="486"/>
        <end position="506"/>
    </location>
</feature>
<feature type="compositionally biased region" description="Pro residues" evidence="3">
    <location>
        <begin position="554"/>
        <end position="564"/>
    </location>
</feature>
<dbReference type="Proteomes" id="UP000694866">
    <property type="component" value="Unplaced"/>
</dbReference>
<evidence type="ECO:0000256" key="3">
    <source>
        <dbReference type="SAM" id="MobiDB-lite"/>
    </source>
</evidence>
<evidence type="ECO:0000313" key="6">
    <source>
        <dbReference type="RefSeq" id="XP_011300272.1"/>
    </source>
</evidence>
<evidence type="ECO:0000259" key="4">
    <source>
        <dbReference type="Pfam" id="PF25390"/>
    </source>
</evidence>
<dbReference type="GeneID" id="105264825"/>
<feature type="repeat" description="RCC1" evidence="2">
    <location>
        <begin position="55"/>
        <end position="106"/>
    </location>
</feature>
<name>A0A9R1SZS8_9HYME</name>
<evidence type="ECO:0000313" key="5">
    <source>
        <dbReference type="Proteomes" id="UP000694866"/>
    </source>
</evidence>
<dbReference type="PANTHER" id="PTHR22872:SF9">
    <property type="entry name" value="X-LINKED RETINITIS PIGMENTOSA GTPASE REGULATOR"/>
    <property type="match status" value="1"/>
</dbReference>
<dbReference type="AlphaFoldDB" id="A0A9R1SZS8"/>
<protein>
    <submittedName>
        <fullName evidence="6">X-linked retinitis pigmentosa GTPase regulator</fullName>
    </submittedName>
</protein>
<dbReference type="PROSITE" id="PS50012">
    <property type="entry name" value="RCC1_3"/>
    <property type="match status" value="6"/>
</dbReference>